<evidence type="ECO:0000259" key="6">
    <source>
        <dbReference type="Pfam" id="PF13193"/>
    </source>
</evidence>
<organism evidence="7 8">
    <name type="scientific">Natrarchaeobius chitinivorans</name>
    <dbReference type="NCBI Taxonomy" id="1679083"/>
    <lineage>
        <taxon>Archaea</taxon>
        <taxon>Methanobacteriati</taxon>
        <taxon>Methanobacteriota</taxon>
        <taxon>Stenosarchaea group</taxon>
        <taxon>Halobacteria</taxon>
        <taxon>Halobacteriales</taxon>
        <taxon>Natrialbaceae</taxon>
        <taxon>Natrarchaeobius</taxon>
    </lineage>
</organism>
<dbReference type="InterPro" id="IPR051087">
    <property type="entry name" value="Mitochondrial_ACSM"/>
</dbReference>
<dbReference type="InterPro" id="IPR045851">
    <property type="entry name" value="AMP-bd_C_sf"/>
</dbReference>
<gene>
    <name evidence="7" type="ORF">EA473_08215</name>
</gene>
<dbReference type="Pfam" id="PF00501">
    <property type="entry name" value="AMP-binding"/>
    <property type="match status" value="1"/>
</dbReference>
<evidence type="ECO:0000256" key="1">
    <source>
        <dbReference type="ARBA" id="ARBA00006432"/>
    </source>
</evidence>
<dbReference type="EMBL" id="REGA01000005">
    <property type="protein sequence ID" value="RQG95439.1"/>
    <property type="molecule type" value="Genomic_DNA"/>
</dbReference>
<dbReference type="Gene3D" id="3.40.50.12780">
    <property type="entry name" value="N-terminal domain of ligase-like"/>
    <property type="match status" value="1"/>
</dbReference>
<dbReference type="SUPFAM" id="SSF56801">
    <property type="entry name" value="Acetyl-CoA synthetase-like"/>
    <property type="match status" value="1"/>
</dbReference>
<dbReference type="AlphaFoldDB" id="A0A3N6P996"/>
<dbReference type="Pfam" id="PF13193">
    <property type="entry name" value="AMP-binding_C"/>
    <property type="match status" value="1"/>
</dbReference>
<dbReference type="PANTHER" id="PTHR43605">
    <property type="entry name" value="ACYL-COENZYME A SYNTHETASE"/>
    <property type="match status" value="1"/>
</dbReference>
<name>A0A3N6P996_NATCH</name>
<dbReference type="RefSeq" id="WP_124195148.1">
    <property type="nucleotide sequence ID" value="NZ_REGA01000005.1"/>
</dbReference>
<dbReference type="InterPro" id="IPR042099">
    <property type="entry name" value="ANL_N_sf"/>
</dbReference>
<evidence type="ECO:0000256" key="2">
    <source>
        <dbReference type="ARBA" id="ARBA00022598"/>
    </source>
</evidence>
<comment type="caution">
    <text evidence="7">The sequence shown here is derived from an EMBL/GenBank/DDBJ whole genome shotgun (WGS) entry which is preliminary data.</text>
</comment>
<feature type="domain" description="AMP-dependent synthetase/ligase" evidence="5">
    <location>
        <begin position="46"/>
        <end position="421"/>
    </location>
</feature>
<keyword evidence="4" id="KW-0067">ATP-binding</keyword>
<reference evidence="7 8" key="1">
    <citation type="submission" date="2018-10" db="EMBL/GenBank/DDBJ databases">
        <title>Natrarchaeobius chitinivorans gen. nov., sp. nov., and Natrarchaeobius haloalkaliphilus sp. nov., alkaliphilic, chitin-utilizing haloarchaea from hypersaline alkaline lakes.</title>
        <authorList>
            <person name="Sorokin D.Y."/>
            <person name="Elcheninov A.G."/>
            <person name="Kostrikina N.A."/>
            <person name="Bale N.J."/>
            <person name="Sinninghe Damste J.S."/>
            <person name="Khijniak T.V."/>
            <person name="Kublanov I.V."/>
            <person name="Toshchakov S.V."/>
        </authorList>
    </citation>
    <scope>NUCLEOTIDE SEQUENCE [LARGE SCALE GENOMIC DNA]</scope>
    <source>
        <strain evidence="7 8">AArcht4T</strain>
    </source>
</reference>
<dbReference type="InterPro" id="IPR020845">
    <property type="entry name" value="AMP-binding_CS"/>
</dbReference>
<evidence type="ECO:0000313" key="8">
    <source>
        <dbReference type="Proteomes" id="UP000282323"/>
    </source>
</evidence>
<dbReference type="OrthoDB" id="193284at2157"/>
<comment type="similarity">
    <text evidence="1">Belongs to the ATP-dependent AMP-binding enzyme family.</text>
</comment>
<keyword evidence="2" id="KW-0436">Ligase</keyword>
<dbReference type="GO" id="GO:0005524">
    <property type="term" value="F:ATP binding"/>
    <property type="evidence" value="ECO:0007669"/>
    <property type="project" value="UniProtKB-KW"/>
</dbReference>
<protein>
    <submittedName>
        <fullName evidence="7">AMP-dependent synthetase</fullName>
    </submittedName>
</protein>
<accession>A0A3N6P996</accession>
<dbReference type="GO" id="GO:0006633">
    <property type="term" value="P:fatty acid biosynthetic process"/>
    <property type="evidence" value="ECO:0007669"/>
    <property type="project" value="TreeGrafter"/>
</dbReference>
<dbReference type="Proteomes" id="UP000282323">
    <property type="component" value="Unassembled WGS sequence"/>
</dbReference>
<dbReference type="PANTHER" id="PTHR43605:SF10">
    <property type="entry name" value="ACYL-COA SYNTHETASE MEDIUM CHAIN FAMILY MEMBER 3"/>
    <property type="match status" value="1"/>
</dbReference>
<evidence type="ECO:0000259" key="5">
    <source>
        <dbReference type="Pfam" id="PF00501"/>
    </source>
</evidence>
<dbReference type="GO" id="GO:0016405">
    <property type="term" value="F:CoA-ligase activity"/>
    <property type="evidence" value="ECO:0007669"/>
    <property type="project" value="UniProtKB-ARBA"/>
</dbReference>
<dbReference type="GO" id="GO:0015645">
    <property type="term" value="F:fatty acid ligase activity"/>
    <property type="evidence" value="ECO:0007669"/>
    <property type="project" value="TreeGrafter"/>
</dbReference>
<dbReference type="Gene3D" id="3.30.300.30">
    <property type="match status" value="1"/>
</dbReference>
<evidence type="ECO:0000256" key="4">
    <source>
        <dbReference type="ARBA" id="ARBA00022840"/>
    </source>
</evidence>
<keyword evidence="3" id="KW-0547">Nucleotide-binding</keyword>
<sequence length="560" mass="63321">MSKVERLDKYHFYTRDWEEYDELYEWFDWTAPEQFNIADYVVDRWASDPERIALFHDAENTTPDERTITFRQLRDETNRFANYLTNLGIERGDRVAINASQRPETLIAHVATWKVGAVSVPLSTLFGRDAMAYRLNDCDASVCFVERSNLDTIREVQSDVPSLERTIVLGDVTTEPDEDGYRNVLDTHSPEFETVPTSPEDDAIIAYTSGTTGKPKGVLHAHRFVLGSLPIFVLSSCNLTLEPNDRFWAPSDWSWLGTLFVIVFPALFYGKPVLAYESGEFDPEATLEQIERHELTNVHAPPTALRMLTRVNDPSAQYDLDTVRNISTGGEAVTEETRRTLNEVFDGVTVHERYGQTEVCGFIGECTALGIGRDGFMGRPIPGHNVGLVERGTTNKLSEPGEVGEIAVEYEGNLFCMKEYWNDPDATADKIIDGWLLTEDLGTRTTDGYYAFKSRKDDVIISSGYRMGPEEIEDTVVKHDAVDDCGVVGVSDETRGTIPKAFVVVTDDSEPSQSLRESIQQFVKDRLAQYEYPREIEFIESLPKTYTGKIRREPLKEETD</sequence>
<dbReference type="GO" id="GO:0006637">
    <property type="term" value="P:acyl-CoA metabolic process"/>
    <property type="evidence" value="ECO:0007669"/>
    <property type="project" value="TreeGrafter"/>
</dbReference>
<dbReference type="InterPro" id="IPR000873">
    <property type="entry name" value="AMP-dep_synth/lig_dom"/>
</dbReference>
<dbReference type="PROSITE" id="PS00455">
    <property type="entry name" value="AMP_BINDING"/>
    <property type="match status" value="1"/>
</dbReference>
<proteinExistence type="inferred from homology"/>
<evidence type="ECO:0000256" key="3">
    <source>
        <dbReference type="ARBA" id="ARBA00022741"/>
    </source>
</evidence>
<dbReference type="GO" id="GO:0004321">
    <property type="term" value="F:fatty-acyl-CoA synthase activity"/>
    <property type="evidence" value="ECO:0007669"/>
    <property type="project" value="TreeGrafter"/>
</dbReference>
<evidence type="ECO:0000313" key="7">
    <source>
        <dbReference type="EMBL" id="RQG95439.1"/>
    </source>
</evidence>
<feature type="domain" description="AMP-binding enzyme C-terminal" evidence="6">
    <location>
        <begin position="471"/>
        <end position="549"/>
    </location>
</feature>
<dbReference type="InterPro" id="IPR025110">
    <property type="entry name" value="AMP-bd_C"/>
</dbReference>
<keyword evidence="8" id="KW-1185">Reference proteome</keyword>